<dbReference type="Gramene" id="C.cajan_40789.t">
    <property type="protein sequence ID" value="C.cajan_40789.t.cds1"/>
    <property type="gene ID" value="C.cajan_40789"/>
</dbReference>
<dbReference type="AlphaFoldDB" id="A0A151R275"/>
<proteinExistence type="predicted"/>
<evidence type="ECO:0000313" key="4">
    <source>
        <dbReference type="Proteomes" id="UP000075243"/>
    </source>
</evidence>
<dbReference type="Pfam" id="PF22936">
    <property type="entry name" value="Pol_BBD"/>
    <property type="match status" value="1"/>
</dbReference>
<reference evidence="2 4" key="1">
    <citation type="journal article" date="2012" name="Nat. Biotechnol.">
        <title>Draft genome sequence of pigeonpea (Cajanus cajan), an orphan legume crop of resource-poor farmers.</title>
        <authorList>
            <person name="Varshney R.K."/>
            <person name="Chen W."/>
            <person name="Li Y."/>
            <person name="Bharti A.K."/>
            <person name="Saxena R.K."/>
            <person name="Schlueter J.A."/>
            <person name="Donoghue M.T."/>
            <person name="Azam S."/>
            <person name="Fan G."/>
            <person name="Whaley A.M."/>
            <person name="Farmer A.D."/>
            <person name="Sheridan J."/>
            <person name="Iwata A."/>
            <person name="Tuteja R."/>
            <person name="Penmetsa R.V."/>
            <person name="Wu W."/>
            <person name="Upadhyaya H.D."/>
            <person name="Yang S.P."/>
            <person name="Shah T."/>
            <person name="Saxena K.B."/>
            <person name="Michael T."/>
            <person name="McCombie W.R."/>
            <person name="Yang B."/>
            <person name="Zhang G."/>
            <person name="Yang H."/>
            <person name="Wang J."/>
            <person name="Spillane C."/>
            <person name="Cook D.R."/>
            <person name="May G.D."/>
            <person name="Xu X."/>
            <person name="Jackson S.A."/>
        </authorList>
    </citation>
    <scope>NUCLEOTIDE SEQUENCE [LARGE SCALE GENOMIC DNA]</scope>
    <source>
        <strain evidence="4">cv. Asha</strain>
    </source>
</reference>
<protein>
    <recommendedName>
        <fullName evidence="1">Retrovirus-related Pol polyprotein from transposon TNT 1-94-like beta-barrel domain-containing protein</fullName>
    </recommendedName>
</protein>
<dbReference type="EMBL" id="KQ484192">
    <property type="protein sequence ID" value="KYP36602.1"/>
    <property type="molecule type" value="Genomic_DNA"/>
</dbReference>
<dbReference type="InterPro" id="IPR054722">
    <property type="entry name" value="PolX-like_BBD"/>
</dbReference>
<sequence>MLTIRTQRKLRYLNQPFLCLEGFQKPNLVIYSGCSKHMIGDASKFIDLTPKRSGHVTFEDNNKGKILGIGRIGTNFSTSIENVLLVDGLKHSLLSVSQLCDKGFSVSFVMESCLGGQEVIS</sequence>
<feature type="domain" description="Retrovirus-related Pol polyprotein from transposon TNT 1-94-like beta-barrel" evidence="1">
    <location>
        <begin position="31"/>
        <end position="104"/>
    </location>
</feature>
<dbReference type="EMBL" id="KQ484192">
    <property type="protein sequence ID" value="KYP36606.1"/>
    <property type="molecule type" value="Genomic_DNA"/>
</dbReference>
<keyword evidence="4" id="KW-1185">Reference proteome</keyword>
<accession>A0A151R275</accession>
<name>A0A151R275_CAJCA</name>
<organism evidence="2 4">
    <name type="scientific">Cajanus cajan</name>
    <name type="common">Pigeon pea</name>
    <name type="synonym">Cajanus indicus</name>
    <dbReference type="NCBI Taxonomy" id="3821"/>
    <lineage>
        <taxon>Eukaryota</taxon>
        <taxon>Viridiplantae</taxon>
        <taxon>Streptophyta</taxon>
        <taxon>Embryophyta</taxon>
        <taxon>Tracheophyta</taxon>
        <taxon>Spermatophyta</taxon>
        <taxon>Magnoliopsida</taxon>
        <taxon>eudicotyledons</taxon>
        <taxon>Gunneridae</taxon>
        <taxon>Pentapetalae</taxon>
        <taxon>rosids</taxon>
        <taxon>fabids</taxon>
        <taxon>Fabales</taxon>
        <taxon>Fabaceae</taxon>
        <taxon>Papilionoideae</taxon>
        <taxon>50 kb inversion clade</taxon>
        <taxon>NPAAA clade</taxon>
        <taxon>indigoferoid/millettioid clade</taxon>
        <taxon>Phaseoleae</taxon>
        <taxon>Cajanus</taxon>
    </lineage>
</organism>
<dbReference type="Gramene" id="C.cajan_40793.t">
    <property type="protein sequence ID" value="C.cajan_40793.t.cds1"/>
    <property type="gene ID" value="C.cajan_40793"/>
</dbReference>
<evidence type="ECO:0000313" key="2">
    <source>
        <dbReference type="EMBL" id="KYP36602.1"/>
    </source>
</evidence>
<dbReference type="Proteomes" id="UP000075243">
    <property type="component" value="Unassembled WGS sequence"/>
</dbReference>
<evidence type="ECO:0000259" key="1">
    <source>
        <dbReference type="Pfam" id="PF22936"/>
    </source>
</evidence>
<evidence type="ECO:0000313" key="3">
    <source>
        <dbReference type="EMBL" id="KYP36606.1"/>
    </source>
</evidence>
<gene>
    <name evidence="2" type="ORF">KK1_042260</name>
    <name evidence="3" type="ORF">KK1_042264</name>
</gene>